<dbReference type="GO" id="GO:0005886">
    <property type="term" value="C:plasma membrane"/>
    <property type="evidence" value="ECO:0007669"/>
    <property type="project" value="UniProtKB-SubCell"/>
</dbReference>
<keyword evidence="5" id="KW-0997">Cell inner membrane</keyword>
<evidence type="ECO:0000256" key="8">
    <source>
        <dbReference type="ARBA" id="ARBA00022781"/>
    </source>
</evidence>
<comment type="similarity">
    <text evidence="2 13 14">Belongs to the ATPase A chain family.</text>
</comment>
<dbReference type="InterPro" id="IPR000568">
    <property type="entry name" value="ATP_synth_F0_asu"/>
</dbReference>
<dbReference type="InterPro" id="IPR023011">
    <property type="entry name" value="ATP_synth_F0_asu_AS"/>
</dbReference>
<name>C8PE55_9BACT</name>
<evidence type="ECO:0000256" key="3">
    <source>
        <dbReference type="ARBA" id="ARBA00022448"/>
    </source>
</evidence>
<dbReference type="STRING" id="824.CGRAC_1348"/>
<dbReference type="GO" id="GO:0016787">
    <property type="term" value="F:hydrolase activity"/>
    <property type="evidence" value="ECO:0007669"/>
    <property type="project" value="UniProtKB-KW"/>
</dbReference>
<evidence type="ECO:0000313" key="15">
    <source>
        <dbReference type="EMBL" id="EEV18928.1"/>
    </source>
</evidence>
<dbReference type="EMBL" id="ACYG01000005">
    <property type="protein sequence ID" value="EEV18928.1"/>
    <property type="molecule type" value="Genomic_DNA"/>
</dbReference>
<dbReference type="HAMAP" id="MF_01393">
    <property type="entry name" value="ATP_synth_a_bact"/>
    <property type="match status" value="1"/>
</dbReference>
<dbReference type="Proteomes" id="UP000005709">
    <property type="component" value="Unassembled WGS sequence"/>
</dbReference>
<keyword evidence="16" id="KW-1185">Reference proteome</keyword>
<dbReference type="FunFam" id="1.20.120.220:FF:000006">
    <property type="entry name" value="ATP synthase subunit a"/>
    <property type="match status" value="1"/>
</dbReference>
<feature type="transmembrane region" description="Helical" evidence="13">
    <location>
        <begin position="77"/>
        <end position="99"/>
    </location>
</feature>
<dbReference type="SUPFAM" id="SSF81336">
    <property type="entry name" value="F1F0 ATP synthase subunit A"/>
    <property type="match status" value="1"/>
</dbReference>
<keyword evidence="3 13" id="KW-0813">Transport</keyword>
<evidence type="ECO:0000313" key="16">
    <source>
        <dbReference type="Proteomes" id="UP000005709"/>
    </source>
</evidence>
<dbReference type="GO" id="GO:0045259">
    <property type="term" value="C:proton-transporting ATP synthase complex"/>
    <property type="evidence" value="ECO:0007669"/>
    <property type="project" value="UniProtKB-KW"/>
</dbReference>
<protein>
    <recommendedName>
        <fullName evidence="13 14">ATP synthase subunit a</fullName>
    </recommendedName>
    <alternativeName>
        <fullName evidence="13">ATP synthase F0 sector subunit a</fullName>
    </alternativeName>
    <alternativeName>
        <fullName evidence="13">F-ATPase subunit 6</fullName>
    </alternativeName>
</protein>
<evidence type="ECO:0000256" key="7">
    <source>
        <dbReference type="ARBA" id="ARBA00022692"/>
    </source>
</evidence>
<sequence>MLKDVFLFGGLISYDHTFIYLFYFFLVVAIIVAVALCSTRSLQLVPHGMQNIAEAYLSGVLTIGKDAMGSEEQAKKYLPLIATLGFVIFFSNVIGLVPGFESPSASLNLTLSLTLCVWLYYHFEGVREHGVINYLKHFMGPVKILAPFMFVIEIVSHFSRVVSLSFRLFGNIKGDDTFLLVMLTLAPALIPMVPFALLTFMAILQTFIFMVLSYVYLAGAVIVDEH</sequence>
<comment type="subcellular location">
    <subcellularLocation>
        <location evidence="13 14">Cell membrane</location>
        <topology evidence="13 14">Multi-pass membrane protein</topology>
    </subcellularLocation>
    <subcellularLocation>
        <location evidence="1">Membrane</location>
        <topology evidence="1">Multi-pass membrane protein</topology>
    </subcellularLocation>
</comment>
<dbReference type="InterPro" id="IPR045082">
    <property type="entry name" value="ATP_syn_F0_a_bact/chloroplast"/>
</dbReference>
<dbReference type="Pfam" id="PF00119">
    <property type="entry name" value="ATP-synt_A"/>
    <property type="match status" value="1"/>
</dbReference>
<keyword evidence="8 13" id="KW-0375">Hydrogen ion transport</keyword>
<dbReference type="PROSITE" id="PS00449">
    <property type="entry name" value="ATPASE_A"/>
    <property type="match status" value="1"/>
</dbReference>
<dbReference type="RefSeq" id="WP_005869197.1">
    <property type="nucleotide sequence ID" value="NZ_ACYG01000005.1"/>
</dbReference>
<evidence type="ECO:0000256" key="4">
    <source>
        <dbReference type="ARBA" id="ARBA00022475"/>
    </source>
</evidence>
<evidence type="ECO:0000256" key="2">
    <source>
        <dbReference type="ARBA" id="ARBA00006810"/>
    </source>
</evidence>
<feature type="transmembrane region" description="Helical" evidence="13">
    <location>
        <begin position="144"/>
        <end position="166"/>
    </location>
</feature>
<proteinExistence type="inferred from homology"/>
<evidence type="ECO:0000256" key="14">
    <source>
        <dbReference type="RuleBase" id="RU000483"/>
    </source>
</evidence>
<dbReference type="PANTHER" id="PTHR42823:SF3">
    <property type="entry name" value="ATP SYNTHASE SUBUNIT A, CHLOROPLASTIC"/>
    <property type="match status" value="1"/>
</dbReference>
<evidence type="ECO:0000256" key="5">
    <source>
        <dbReference type="ARBA" id="ARBA00022519"/>
    </source>
</evidence>
<evidence type="ECO:0000256" key="6">
    <source>
        <dbReference type="ARBA" id="ARBA00022547"/>
    </source>
</evidence>
<feature type="transmembrane region" description="Helical" evidence="13">
    <location>
        <begin position="207"/>
        <end position="223"/>
    </location>
</feature>
<keyword evidence="4 13" id="KW-1003">Cell membrane</keyword>
<dbReference type="OrthoDB" id="9789241at2"/>
<dbReference type="GO" id="GO:0046933">
    <property type="term" value="F:proton-transporting ATP synthase activity, rotational mechanism"/>
    <property type="evidence" value="ECO:0007669"/>
    <property type="project" value="UniProtKB-UniRule"/>
</dbReference>
<evidence type="ECO:0000256" key="11">
    <source>
        <dbReference type="ARBA" id="ARBA00023136"/>
    </source>
</evidence>
<keyword evidence="15" id="KW-0378">Hydrolase</keyword>
<dbReference type="PANTHER" id="PTHR42823">
    <property type="entry name" value="ATP SYNTHASE SUBUNIT A, CHLOROPLASTIC"/>
    <property type="match status" value="1"/>
</dbReference>
<dbReference type="PRINTS" id="PR00123">
    <property type="entry name" value="ATPASEA"/>
</dbReference>
<keyword evidence="12 13" id="KW-0066">ATP synthesis</keyword>
<dbReference type="AlphaFoldDB" id="C8PE55"/>
<dbReference type="NCBIfam" id="TIGR01131">
    <property type="entry name" value="ATP_synt_6_or_A"/>
    <property type="match status" value="1"/>
</dbReference>
<keyword evidence="7 13" id="KW-0812">Transmembrane</keyword>
<comment type="function">
    <text evidence="13 14">Key component of the proton channel; it plays a direct role in the translocation of protons across the membrane.</text>
</comment>
<dbReference type="eggNOG" id="COG0356">
    <property type="taxonomic scope" value="Bacteria"/>
</dbReference>
<feature type="transmembrane region" description="Helical" evidence="13">
    <location>
        <begin position="20"/>
        <end position="39"/>
    </location>
</feature>
<reference evidence="15 16" key="1">
    <citation type="submission" date="2009-07" db="EMBL/GenBank/DDBJ databases">
        <authorList>
            <person name="Madupu R."/>
            <person name="Sebastian Y."/>
            <person name="Durkin A.S."/>
            <person name="Torralba M."/>
            <person name="Methe B."/>
            <person name="Sutton G.G."/>
            <person name="Strausberg R.L."/>
            <person name="Nelson K.E."/>
        </authorList>
    </citation>
    <scope>NUCLEOTIDE SEQUENCE [LARGE SCALE GENOMIC DNA]</scope>
    <source>
        <strain evidence="15 16">RM3268</strain>
    </source>
</reference>
<organism evidence="15 16">
    <name type="scientific">Campylobacter gracilis RM3268</name>
    <dbReference type="NCBI Taxonomy" id="553220"/>
    <lineage>
        <taxon>Bacteria</taxon>
        <taxon>Pseudomonadati</taxon>
        <taxon>Campylobacterota</taxon>
        <taxon>Epsilonproteobacteria</taxon>
        <taxon>Campylobacterales</taxon>
        <taxon>Campylobacteraceae</taxon>
        <taxon>Campylobacter</taxon>
    </lineage>
</organism>
<dbReference type="InterPro" id="IPR035908">
    <property type="entry name" value="F0_ATP_A_sf"/>
</dbReference>
<keyword evidence="9 13" id="KW-1133">Transmembrane helix</keyword>
<dbReference type="GO" id="GO:0042777">
    <property type="term" value="P:proton motive force-driven plasma membrane ATP synthesis"/>
    <property type="evidence" value="ECO:0007669"/>
    <property type="project" value="TreeGrafter"/>
</dbReference>
<evidence type="ECO:0000256" key="10">
    <source>
        <dbReference type="ARBA" id="ARBA00023065"/>
    </source>
</evidence>
<keyword evidence="6 13" id="KW-0138">CF(0)</keyword>
<evidence type="ECO:0000256" key="9">
    <source>
        <dbReference type="ARBA" id="ARBA00022989"/>
    </source>
</evidence>
<feature type="transmembrane region" description="Helical" evidence="13">
    <location>
        <begin position="178"/>
        <end position="200"/>
    </location>
</feature>
<dbReference type="NCBIfam" id="NF004481">
    <property type="entry name" value="PRK05815.2-3"/>
    <property type="match status" value="1"/>
</dbReference>
<keyword evidence="10 13" id="KW-0406">Ion transport</keyword>
<accession>C8PE55</accession>
<evidence type="ECO:0000256" key="1">
    <source>
        <dbReference type="ARBA" id="ARBA00004141"/>
    </source>
</evidence>
<dbReference type="Gene3D" id="1.20.120.220">
    <property type="entry name" value="ATP synthase, F0 complex, subunit A"/>
    <property type="match status" value="1"/>
</dbReference>
<comment type="caution">
    <text evidence="15">The sequence shown here is derived from an EMBL/GenBank/DDBJ whole genome shotgun (WGS) entry which is preliminary data.</text>
</comment>
<gene>
    <name evidence="13 15" type="primary">atpB</name>
    <name evidence="15" type="ORF">CAMGR0001_2405</name>
</gene>
<keyword evidence="11 13" id="KW-0472">Membrane</keyword>
<evidence type="ECO:0000256" key="12">
    <source>
        <dbReference type="ARBA" id="ARBA00023310"/>
    </source>
</evidence>
<evidence type="ECO:0000256" key="13">
    <source>
        <dbReference type="HAMAP-Rule" id="MF_01393"/>
    </source>
</evidence>
<dbReference type="CDD" id="cd00310">
    <property type="entry name" value="ATP-synt_Fo_a_6"/>
    <property type="match status" value="1"/>
</dbReference>